<dbReference type="OrthoDB" id="147688at2"/>
<comment type="similarity">
    <text evidence="7">Belongs to the binding-protein-dependent transport system permease family.</text>
</comment>
<evidence type="ECO:0000256" key="7">
    <source>
        <dbReference type="RuleBase" id="RU363032"/>
    </source>
</evidence>
<dbReference type="CDD" id="cd06261">
    <property type="entry name" value="TM_PBP2"/>
    <property type="match status" value="1"/>
</dbReference>
<dbReference type="InterPro" id="IPR035906">
    <property type="entry name" value="MetI-like_sf"/>
</dbReference>
<proteinExistence type="inferred from homology"/>
<keyword evidence="10" id="KW-1185">Reference proteome</keyword>
<evidence type="ECO:0000313" key="10">
    <source>
        <dbReference type="Proteomes" id="UP000226079"/>
    </source>
</evidence>
<dbReference type="RefSeq" id="WP_098461214.1">
    <property type="nucleotide sequence ID" value="NZ_PDJC01000001.1"/>
</dbReference>
<feature type="domain" description="ABC transmembrane type-1" evidence="8">
    <location>
        <begin position="118"/>
        <end position="323"/>
    </location>
</feature>
<name>A0A2A9CTN8_9ACTN</name>
<organism evidence="9 10">
    <name type="scientific">Propionicimonas paludicola</name>
    <dbReference type="NCBI Taxonomy" id="185243"/>
    <lineage>
        <taxon>Bacteria</taxon>
        <taxon>Bacillati</taxon>
        <taxon>Actinomycetota</taxon>
        <taxon>Actinomycetes</taxon>
        <taxon>Propionibacteriales</taxon>
        <taxon>Nocardioidaceae</taxon>
        <taxon>Propionicimonas</taxon>
    </lineage>
</organism>
<dbReference type="Gene3D" id="1.10.3720.10">
    <property type="entry name" value="MetI-like"/>
    <property type="match status" value="1"/>
</dbReference>
<comment type="caution">
    <text evidence="9">The sequence shown here is derived from an EMBL/GenBank/DDBJ whole genome shotgun (WGS) entry which is preliminary data.</text>
</comment>
<feature type="transmembrane region" description="Helical" evidence="7">
    <location>
        <begin position="120"/>
        <end position="145"/>
    </location>
</feature>
<feature type="transmembrane region" description="Helical" evidence="7">
    <location>
        <begin position="12"/>
        <end position="32"/>
    </location>
</feature>
<keyword evidence="4 7" id="KW-0812">Transmembrane</keyword>
<dbReference type="Proteomes" id="UP000226079">
    <property type="component" value="Unassembled WGS sequence"/>
</dbReference>
<keyword evidence="2 7" id="KW-0813">Transport</keyword>
<dbReference type="PANTHER" id="PTHR43163">
    <property type="entry name" value="DIPEPTIDE TRANSPORT SYSTEM PERMEASE PROTEIN DPPB-RELATED"/>
    <property type="match status" value="1"/>
</dbReference>
<dbReference type="Pfam" id="PF00528">
    <property type="entry name" value="BPD_transp_1"/>
    <property type="match status" value="1"/>
</dbReference>
<dbReference type="AlphaFoldDB" id="A0A2A9CTN8"/>
<reference evidence="9 10" key="1">
    <citation type="submission" date="2017-10" db="EMBL/GenBank/DDBJ databases">
        <title>Sequencing the genomes of 1000 actinobacteria strains.</title>
        <authorList>
            <person name="Klenk H.-P."/>
        </authorList>
    </citation>
    <scope>NUCLEOTIDE SEQUENCE [LARGE SCALE GENOMIC DNA]</scope>
    <source>
        <strain evidence="9 10">DSM 15597</strain>
    </source>
</reference>
<dbReference type="PROSITE" id="PS50928">
    <property type="entry name" value="ABC_TM1"/>
    <property type="match status" value="1"/>
</dbReference>
<protein>
    <submittedName>
        <fullName evidence="9">Peptide/nickel transport system permease protein</fullName>
    </submittedName>
</protein>
<evidence type="ECO:0000256" key="4">
    <source>
        <dbReference type="ARBA" id="ARBA00022692"/>
    </source>
</evidence>
<evidence type="ECO:0000313" key="9">
    <source>
        <dbReference type="EMBL" id="PFG17813.1"/>
    </source>
</evidence>
<feature type="transmembrane region" description="Helical" evidence="7">
    <location>
        <begin position="157"/>
        <end position="180"/>
    </location>
</feature>
<keyword evidence="5 7" id="KW-1133">Transmembrane helix</keyword>
<sequence length="338" mass="36887">MFYYILRRLASVVVMVFLITATTFALFFASPIDPARYTCGKNCTPTILEGNRKALGYDQPATVQYGKFLAGLVVGREFPDNEQLKKDHPEQIVKCPAPCLGYSPSQHRTINEMVSEAWPISLSIAIGAFTLWMLVGVGGGIVAALNKGRWQDRSIVGSALIGFSLPTFFVGLVLLTFPAIKWGWVPIPKYVNFTDNPAAWAANLILPWITLAFFFAASYVRLTRAYMIETLSEDYIRTANAKGVAKWAVIFKHGLRAVLTPIVTAAGLDLGGLLGGAIITESVFSLHGLGYLAVHSVTTMDLPTIVAMVMIVSTFIVVANMLVDIAYGFIDPRVKLAK</sequence>
<evidence type="ECO:0000256" key="6">
    <source>
        <dbReference type="ARBA" id="ARBA00023136"/>
    </source>
</evidence>
<dbReference type="GO" id="GO:0055085">
    <property type="term" value="P:transmembrane transport"/>
    <property type="evidence" value="ECO:0007669"/>
    <property type="project" value="InterPro"/>
</dbReference>
<gene>
    <name evidence="9" type="ORF">ATK74_2389</name>
</gene>
<keyword evidence="3" id="KW-1003">Cell membrane</keyword>
<dbReference type="Pfam" id="PF19300">
    <property type="entry name" value="BPD_transp_1_N"/>
    <property type="match status" value="1"/>
</dbReference>
<dbReference type="InterPro" id="IPR000515">
    <property type="entry name" value="MetI-like"/>
</dbReference>
<evidence type="ECO:0000259" key="8">
    <source>
        <dbReference type="PROSITE" id="PS50928"/>
    </source>
</evidence>
<evidence type="ECO:0000256" key="1">
    <source>
        <dbReference type="ARBA" id="ARBA00004651"/>
    </source>
</evidence>
<dbReference type="EMBL" id="PDJC01000001">
    <property type="protein sequence ID" value="PFG17813.1"/>
    <property type="molecule type" value="Genomic_DNA"/>
</dbReference>
<dbReference type="GO" id="GO:0005886">
    <property type="term" value="C:plasma membrane"/>
    <property type="evidence" value="ECO:0007669"/>
    <property type="project" value="UniProtKB-SubCell"/>
</dbReference>
<accession>A0A2A9CTN8</accession>
<dbReference type="InterPro" id="IPR045621">
    <property type="entry name" value="BPD_transp_1_N"/>
</dbReference>
<keyword evidence="6 7" id="KW-0472">Membrane</keyword>
<evidence type="ECO:0000256" key="3">
    <source>
        <dbReference type="ARBA" id="ARBA00022475"/>
    </source>
</evidence>
<evidence type="ECO:0000256" key="2">
    <source>
        <dbReference type="ARBA" id="ARBA00022448"/>
    </source>
</evidence>
<feature type="transmembrane region" description="Helical" evidence="7">
    <location>
        <begin position="304"/>
        <end position="330"/>
    </location>
</feature>
<feature type="transmembrane region" description="Helical" evidence="7">
    <location>
        <begin position="200"/>
        <end position="220"/>
    </location>
</feature>
<feature type="transmembrane region" description="Helical" evidence="7">
    <location>
        <begin position="262"/>
        <end position="284"/>
    </location>
</feature>
<dbReference type="SUPFAM" id="SSF161098">
    <property type="entry name" value="MetI-like"/>
    <property type="match status" value="1"/>
</dbReference>
<dbReference type="PANTHER" id="PTHR43163:SF6">
    <property type="entry name" value="DIPEPTIDE TRANSPORT SYSTEM PERMEASE PROTEIN DPPB-RELATED"/>
    <property type="match status" value="1"/>
</dbReference>
<evidence type="ECO:0000256" key="5">
    <source>
        <dbReference type="ARBA" id="ARBA00022989"/>
    </source>
</evidence>
<comment type="subcellular location">
    <subcellularLocation>
        <location evidence="1 7">Cell membrane</location>
        <topology evidence="1 7">Multi-pass membrane protein</topology>
    </subcellularLocation>
</comment>